<dbReference type="Proteomes" id="UP000821853">
    <property type="component" value="Chromosome 5"/>
</dbReference>
<keyword evidence="2" id="KW-1185">Reference proteome</keyword>
<name>A0A9J6GLJ6_HAELO</name>
<protein>
    <submittedName>
        <fullName evidence="1">Uncharacterized protein</fullName>
    </submittedName>
</protein>
<organism evidence="1 2">
    <name type="scientific">Haemaphysalis longicornis</name>
    <name type="common">Bush tick</name>
    <dbReference type="NCBI Taxonomy" id="44386"/>
    <lineage>
        <taxon>Eukaryota</taxon>
        <taxon>Metazoa</taxon>
        <taxon>Ecdysozoa</taxon>
        <taxon>Arthropoda</taxon>
        <taxon>Chelicerata</taxon>
        <taxon>Arachnida</taxon>
        <taxon>Acari</taxon>
        <taxon>Parasitiformes</taxon>
        <taxon>Ixodida</taxon>
        <taxon>Ixodoidea</taxon>
        <taxon>Ixodidae</taxon>
        <taxon>Haemaphysalinae</taxon>
        <taxon>Haemaphysalis</taxon>
    </lineage>
</organism>
<sequence length="70" mass="7957">MNLLYPQLYPSFAYRNCQQARGTIYHMVLACLNHPAPQDTARLRDHPNSWETAIRASDAEGQPQLICLAD</sequence>
<evidence type="ECO:0000313" key="1">
    <source>
        <dbReference type="EMBL" id="KAH9375825.1"/>
    </source>
</evidence>
<proteinExistence type="predicted"/>
<dbReference type="AlphaFoldDB" id="A0A9J6GLJ6"/>
<reference evidence="1 2" key="1">
    <citation type="journal article" date="2020" name="Cell">
        <title>Large-Scale Comparative Analyses of Tick Genomes Elucidate Their Genetic Diversity and Vector Capacities.</title>
        <authorList>
            <consortium name="Tick Genome and Microbiome Consortium (TIGMIC)"/>
            <person name="Jia N."/>
            <person name="Wang J."/>
            <person name="Shi W."/>
            <person name="Du L."/>
            <person name="Sun Y."/>
            <person name="Zhan W."/>
            <person name="Jiang J.F."/>
            <person name="Wang Q."/>
            <person name="Zhang B."/>
            <person name="Ji P."/>
            <person name="Bell-Sakyi L."/>
            <person name="Cui X.M."/>
            <person name="Yuan T.T."/>
            <person name="Jiang B.G."/>
            <person name="Yang W.F."/>
            <person name="Lam T.T."/>
            <person name="Chang Q.C."/>
            <person name="Ding S.J."/>
            <person name="Wang X.J."/>
            <person name="Zhu J.G."/>
            <person name="Ruan X.D."/>
            <person name="Zhao L."/>
            <person name="Wei J.T."/>
            <person name="Ye R.Z."/>
            <person name="Que T.C."/>
            <person name="Du C.H."/>
            <person name="Zhou Y.H."/>
            <person name="Cheng J.X."/>
            <person name="Dai P.F."/>
            <person name="Guo W.B."/>
            <person name="Han X.H."/>
            <person name="Huang E.J."/>
            <person name="Li L.F."/>
            <person name="Wei W."/>
            <person name="Gao Y.C."/>
            <person name="Liu J.Z."/>
            <person name="Shao H.Z."/>
            <person name="Wang X."/>
            <person name="Wang C.C."/>
            <person name="Yang T.C."/>
            <person name="Huo Q.B."/>
            <person name="Li W."/>
            <person name="Chen H.Y."/>
            <person name="Chen S.E."/>
            <person name="Zhou L.G."/>
            <person name="Ni X.B."/>
            <person name="Tian J.H."/>
            <person name="Sheng Y."/>
            <person name="Liu T."/>
            <person name="Pan Y.S."/>
            <person name="Xia L.Y."/>
            <person name="Li J."/>
            <person name="Zhao F."/>
            <person name="Cao W.C."/>
        </authorList>
    </citation>
    <scope>NUCLEOTIDE SEQUENCE [LARGE SCALE GENOMIC DNA]</scope>
    <source>
        <strain evidence="1">HaeL-2018</strain>
    </source>
</reference>
<gene>
    <name evidence="1" type="ORF">HPB48_009899</name>
</gene>
<dbReference type="EMBL" id="JABSTR010000007">
    <property type="protein sequence ID" value="KAH9375825.1"/>
    <property type="molecule type" value="Genomic_DNA"/>
</dbReference>
<accession>A0A9J6GLJ6</accession>
<dbReference type="VEuPathDB" id="VectorBase:HLOH_060316"/>
<dbReference type="OrthoDB" id="3044497at2759"/>
<comment type="caution">
    <text evidence="1">The sequence shown here is derived from an EMBL/GenBank/DDBJ whole genome shotgun (WGS) entry which is preliminary data.</text>
</comment>
<evidence type="ECO:0000313" key="2">
    <source>
        <dbReference type="Proteomes" id="UP000821853"/>
    </source>
</evidence>